<proteinExistence type="predicted"/>
<dbReference type="EMBL" id="CZQA01000009">
    <property type="protein sequence ID" value="CUS37082.1"/>
    <property type="molecule type" value="Genomic_DNA"/>
</dbReference>
<gene>
    <name evidence="1" type="ORF">COMA1_30399</name>
</gene>
<sequence length="179" mass="20537">MPFLELSLTDGGKLPLLPCKEVAMSKYHEDLQHIWHRYQAENGDIPTSSRDAVAWGVARGLLVIPQIDPLDRLAEDMSTALREEYRKDKFGRRYRVNHAVRVSKHGVQYTFWGVMDHSDRPFMEKAFAQRRKQIVGDCLQLKTDVDVYNDKHVEQEPIQVILDFTTDVEEVEGLGGKAA</sequence>
<organism evidence="1 2">
    <name type="scientific">Candidatus Nitrospira nitrosa</name>
    <dbReference type="NCBI Taxonomy" id="1742972"/>
    <lineage>
        <taxon>Bacteria</taxon>
        <taxon>Pseudomonadati</taxon>
        <taxon>Nitrospirota</taxon>
        <taxon>Nitrospiria</taxon>
        <taxon>Nitrospirales</taxon>
        <taxon>Nitrospiraceae</taxon>
        <taxon>Nitrospira</taxon>
    </lineage>
</organism>
<keyword evidence="2" id="KW-1185">Reference proteome</keyword>
<protein>
    <submittedName>
        <fullName evidence="1">Uncharacterized protein</fullName>
    </submittedName>
</protein>
<evidence type="ECO:0000313" key="2">
    <source>
        <dbReference type="Proteomes" id="UP000199032"/>
    </source>
</evidence>
<dbReference type="STRING" id="1742972.COMA1_30399"/>
<evidence type="ECO:0000313" key="1">
    <source>
        <dbReference type="EMBL" id="CUS37082.1"/>
    </source>
</evidence>
<reference evidence="1 2" key="1">
    <citation type="submission" date="2015-10" db="EMBL/GenBank/DDBJ databases">
        <authorList>
            <person name="Gilbert D.G."/>
        </authorList>
    </citation>
    <scope>NUCLEOTIDE SEQUENCE [LARGE SCALE GENOMIC DNA]</scope>
    <source>
        <strain evidence="1">COMA1</strain>
    </source>
</reference>
<accession>A0A0S4LK11</accession>
<dbReference type="Proteomes" id="UP000199032">
    <property type="component" value="Unassembled WGS sequence"/>
</dbReference>
<name>A0A0S4LK11_9BACT</name>
<dbReference type="AlphaFoldDB" id="A0A0S4LK11"/>